<sequence>MATEPATGVVETLTLRFEGKEEDGSEVQELRASHVAEVLQGLVGLNGEFAKAGVFGEGAAGSEVLVRPAREGSFLIEVLRIVQENPEAAGGAVGVPSLSSIIWWSTKSVRAGVADFDYLENGNVKVTWQDNTAAEIPQAAWVELQKRDKPRKRHLRKILAPLSDPRVASVAIENPPADADADTSDQPEPFELTKPDYDATRADEEVTEQQNIFETEAQMAAIDFDNPRKWRVRTKEASRAAIVEDEDFLARVANGLAIRKTDIFRLQVREDTVEKNGRTTRTWTVLKVESFRRAAHDDDA</sequence>
<keyword evidence="2" id="KW-1185">Reference proteome</keyword>
<organism evidence="1 2">
    <name type="scientific">Friedmanniella luteola</name>
    <dbReference type="NCBI Taxonomy" id="546871"/>
    <lineage>
        <taxon>Bacteria</taxon>
        <taxon>Bacillati</taxon>
        <taxon>Actinomycetota</taxon>
        <taxon>Actinomycetes</taxon>
        <taxon>Propionibacteriales</taxon>
        <taxon>Nocardioidaceae</taxon>
        <taxon>Friedmanniella</taxon>
    </lineage>
</organism>
<accession>A0A1H1QEX9</accession>
<dbReference type="Proteomes" id="UP000199092">
    <property type="component" value="Chromosome I"/>
</dbReference>
<dbReference type="RefSeq" id="WP_091411275.1">
    <property type="nucleotide sequence ID" value="NZ_LT629749.1"/>
</dbReference>
<reference evidence="1 2" key="1">
    <citation type="submission" date="2016-10" db="EMBL/GenBank/DDBJ databases">
        <authorList>
            <person name="de Groot N.N."/>
        </authorList>
    </citation>
    <scope>NUCLEOTIDE SEQUENCE [LARGE SCALE GENOMIC DNA]</scope>
    <source>
        <strain evidence="1 2">DSM 21741</strain>
    </source>
</reference>
<name>A0A1H1QEX9_9ACTN</name>
<evidence type="ECO:0000313" key="2">
    <source>
        <dbReference type="Proteomes" id="UP000199092"/>
    </source>
</evidence>
<protein>
    <submittedName>
        <fullName evidence="1">Uncharacterized protein</fullName>
    </submittedName>
</protein>
<dbReference type="AlphaFoldDB" id="A0A1H1QEX9"/>
<evidence type="ECO:0000313" key="1">
    <source>
        <dbReference type="EMBL" id="SDS22042.1"/>
    </source>
</evidence>
<proteinExistence type="predicted"/>
<dbReference type="OrthoDB" id="4772169at2"/>
<gene>
    <name evidence="1" type="ORF">SAMN04488543_1305</name>
</gene>
<dbReference type="EMBL" id="LT629749">
    <property type="protein sequence ID" value="SDS22042.1"/>
    <property type="molecule type" value="Genomic_DNA"/>
</dbReference>